<proteinExistence type="predicted"/>
<feature type="region of interest" description="Disordered" evidence="1">
    <location>
        <begin position="1"/>
        <end position="26"/>
    </location>
</feature>
<protein>
    <submittedName>
        <fullName evidence="2">Uncharacterized protein</fullName>
    </submittedName>
</protein>
<organism evidence="2">
    <name type="scientific">Tanacetum cinerariifolium</name>
    <name type="common">Dalmatian daisy</name>
    <name type="synonym">Chrysanthemum cinerariifolium</name>
    <dbReference type="NCBI Taxonomy" id="118510"/>
    <lineage>
        <taxon>Eukaryota</taxon>
        <taxon>Viridiplantae</taxon>
        <taxon>Streptophyta</taxon>
        <taxon>Embryophyta</taxon>
        <taxon>Tracheophyta</taxon>
        <taxon>Spermatophyta</taxon>
        <taxon>Magnoliopsida</taxon>
        <taxon>eudicotyledons</taxon>
        <taxon>Gunneridae</taxon>
        <taxon>Pentapetalae</taxon>
        <taxon>asterids</taxon>
        <taxon>campanulids</taxon>
        <taxon>Asterales</taxon>
        <taxon>Asteraceae</taxon>
        <taxon>Asteroideae</taxon>
        <taxon>Anthemideae</taxon>
        <taxon>Anthemidinae</taxon>
        <taxon>Tanacetum</taxon>
    </lineage>
</organism>
<accession>A0A699XPA2</accession>
<comment type="caution">
    <text evidence="2">The sequence shown here is derived from an EMBL/GenBank/DDBJ whole genome shotgun (WGS) entry which is preliminary data.</text>
</comment>
<reference evidence="2" key="1">
    <citation type="journal article" date="2019" name="Sci. Rep.">
        <title>Draft genome of Tanacetum cinerariifolium, the natural source of mosquito coil.</title>
        <authorList>
            <person name="Yamashiro T."/>
            <person name="Shiraishi A."/>
            <person name="Satake H."/>
            <person name="Nakayama K."/>
        </authorList>
    </citation>
    <scope>NUCLEOTIDE SEQUENCE</scope>
</reference>
<gene>
    <name evidence="2" type="ORF">Tci_932069</name>
</gene>
<sequence>MPPEPSQTRLPRGAAARLGHGGQPHGHVGGAVADIAIFALQDFEEKPVVERLGVDVEQLATVGIPVIQDVVVSQFAQELVV</sequence>
<evidence type="ECO:0000256" key="1">
    <source>
        <dbReference type="SAM" id="MobiDB-lite"/>
    </source>
</evidence>
<evidence type="ECO:0000313" key="2">
    <source>
        <dbReference type="EMBL" id="GFD60100.1"/>
    </source>
</evidence>
<feature type="non-terminal residue" evidence="2">
    <location>
        <position position="81"/>
    </location>
</feature>
<dbReference type="EMBL" id="BKCJ011873481">
    <property type="protein sequence ID" value="GFD60100.1"/>
    <property type="molecule type" value="Genomic_DNA"/>
</dbReference>
<dbReference type="AlphaFoldDB" id="A0A699XPA2"/>
<name>A0A699XPA2_TANCI</name>